<feature type="compositionally biased region" description="Polar residues" evidence="7">
    <location>
        <begin position="108"/>
        <end position="136"/>
    </location>
</feature>
<dbReference type="Gene3D" id="1.10.10.60">
    <property type="entry name" value="Homeodomain-like"/>
    <property type="match status" value="1"/>
</dbReference>
<dbReference type="GO" id="GO:0036205">
    <property type="term" value="P:histone catabolic process"/>
    <property type="evidence" value="ECO:0007669"/>
    <property type="project" value="TreeGrafter"/>
</dbReference>
<dbReference type="SMART" id="SM01189">
    <property type="entry name" value="ELM2"/>
    <property type="match status" value="1"/>
</dbReference>
<keyword evidence="4" id="KW-0539">Nucleus</keyword>
<evidence type="ECO:0000313" key="12">
    <source>
        <dbReference type="EMBL" id="KAG9256972.1"/>
    </source>
</evidence>
<evidence type="ECO:0000259" key="10">
    <source>
        <dbReference type="PROSITE" id="PS51156"/>
    </source>
</evidence>
<evidence type="ECO:0000256" key="4">
    <source>
        <dbReference type="ARBA" id="ARBA00023242"/>
    </source>
</evidence>
<dbReference type="PROSITE" id="PS51038">
    <property type="entry name" value="BAH"/>
    <property type="match status" value="1"/>
</dbReference>
<sequence length="1615" mass="176381">MAQQSQEAKGADPDSNQGSVEPSAMASTEASDKELSLELAAGYGTRSRNRNGNSRINYAEDRDYDAEMYDYDHTDAKKSARQTQAAGQGDRGNATSRKALGEDAKTAAPQNGSKEQTPSRQNTSQSKEQTTATTQPSRKRKAATAAQQASSTGGSTPAGATTSKRAAPSAQNSATTFPWPETNILSFSNTEARLQQGDRLVADDGTTLEANDQVYLVCEPAGEPYYLARIMEFLHVDGNKTNPVHSIKVNWFYRPKDIGRRYDDMRLVFATMHSDTQFLTSLRGKCRILHRAEISNLDDYRRTPDCFWYEKLYDRYIQKNYDLIPTSQIVNVPDKVKKVLDERWRFVLVEQGRGKELTSAVKTCKRCSNYCASNNSVDCAVCHKTYHMECVRPPLLKKPSRGFGWSCAACSRKQEIALEARHTPNLYGDAEEEEHLEEEEEDIQAAGSDRSTSVDANEDAPHEATAEQVHNAKLWPWRYLGIHCKVEDVLDYDDRIHPRAGTRIGPRHQAVVLPWPGRPVQYVKPPEKKKGKKGAAAAAAAAAIIPAAEQYPNGQRPAWVQDMPPGYITRGQDPVDPNDPNASAKLIWKPPPEGDVDGKIKKFVEEARTMAKSLGLPERSTNVQDVALEHLYRKDYSPEKAKKALAATPKADFNEPLPTATEQKKFDEAIGKYGSELWSVKRHVKTMTPGHITRYYYTWKKTDRGQAIWSNVTGRKAKKEAKQAAVAAHKLADDVADAEDDSAFDSGKASEMKKNFMCQFCHSTSSRRWRRAPNAAAGLVNENGVKATSKDKGTQYLQALCTRCAELWRRYAIRWEDYEELAKKAGATGNKAWKRKLDEEFVKELEAASSRGIATPDRPESPVHNAVNGSEPPRKKLKSNDKETDSDGGGGTGVAKKKEKVVPEEPVIPPMPQPRTLPCAICDQLEPLSDHVACRECRLSVHRQCYGVVDGRNAGKWTCDMCVNDRNPQVSTSYRCVLCPVEHTEHELIEQPKLTHHKKKMSDKDREREKLEVQQARKALELYRKQQEELNRPLGPREPLKRTADNNWVHVTCAVFTPEVKFGNAKAMEPSEGIPSIARTRYEETCSACNIPSGACVGCMICKASYHVECAHKQGHQLGFELLPVKGSRRDQSLLVTIDGVAGVLSPGLCCKDHPPAKTNALTHQMHGRTDNPALSVIQLYVQTYKQADLTLTGTVRKANTVTMAAKISATALQPGLRRLSTTTTTVGNGATGQRTGVAPDIPTDEKAGDKVCISCGVDTSPRWWPIDAATRAGGRGPFHTMLNGVHLGEEAEKYASQRTVQCHKCHAAKIPMRPKSPVALLSQPPRPTPRTELPEAGIVAASAVALRSPERQPHNVESREPRSVVQGWLQPASLSSVLQPVQAAHAPVQTHLNGPHRPAHAHPGYSPVSAHGPPPVGVPSQPLQAPQAPSYHDWPPRPQSQHGSPPRRLSGPAAGAPPVGNMSALRPPSLGGPSPPGPLPMGHHHGPAHSSLPFTNGVPASPRRGSGAAPPSPYAGTFAVSSSHGPPPGPIPPMGPHHTLTNGIPPPRNGPYTSSMSPRQGPYPAPMGSPVRTMAGPARHAHTVSSGSNGSRHESDGRPTSGASANPSLRNLLS</sequence>
<dbReference type="GO" id="GO:0003682">
    <property type="term" value="F:chromatin binding"/>
    <property type="evidence" value="ECO:0007669"/>
    <property type="project" value="InterPro"/>
</dbReference>
<dbReference type="SMART" id="SM00439">
    <property type="entry name" value="BAH"/>
    <property type="match status" value="1"/>
</dbReference>
<name>A0A9P7ZSD5_9HYPO</name>
<dbReference type="InterPro" id="IPR019787">
    <property type="entry name" value="Znf_PHD-finger"/>
</dbReference>
<dbReference type="FunFam" id="2.30.30.490:FF:000018">
    <property type="entry name" value="Lid2 complex component snt2"/>
    <property type="match status" value="1"/>
</dbReference>
<dbReference type="EMBL" id="MU251246">
    <property type="protein sequence ID" value="KAG9256972.1"/>
    <property type="molecule type" value="Genomic_DNA"/>
</dbReference>
<evidence type="ECO:0000256" key="3">
    <source>
        <dbReference type="ARBA" id="ARBA00022833"/>
    </source>
</evidence>
<feature type="domain" description="PHD-type" evidence="11">
    <location>
        <begin position="1023"/>
        <end position="1140"/>
    </location>
</feature>
<dbReference type="PROSITE" id="PS51805">
    <property type="entry name" value="EPHD"/>
    <property type="match status" value="1"/>
</dbReference>
<gene>
    <name evidence="12" type="ORF">F5Z01DRAFT_443432</name>
</gene>
<feature type="region of interest" description="Disordered" evidence="7">
    <location>
        <begin position="1"/>
        <end position="181"/>
    </location>
</feature>
<dbReference type="PROSITE" id="PS51156">
    <property type="entry name" value="ELM2"/>
    <property type="match status" value="1"/>
</dbReference>
<dbReference type="InterPro" id="IPR001965">
    <property type="entry name" value="Znf_PHD"/>
</dbReference>
<dbReference type="Pfam" id="PF13831">
    <property type="entry name" value="PHD_2"/>
    <property type="match status" value="1"/>
</dbReference>
<evidence type="ECO:0000313" key="13">
    <source>
        <dbReference type="Proteomes" id="UP000887229"/>
    </source>
</evidence>
<dbReference type="GeneID" id="70290698"/>
<dbReference type="Gene3D" id="3.30.40.10">
    <property type="entry name" value="Zinc/RING finger domain, C3HC4 (zinc finger)"/>
    <property type="match status" value="3"/>
</dbReference>
<keyword evidence="6" id="KW-0175">Coiled coil</keyword>
<accession>A0A9P7ZSD5</accession>
<dbReference type="RefSeq" id="XP_046120896.1">
    <property type="nucleotide sequence ID" value="XM_046259795.1"/>
</dbReference>
<feature type="region of interest" description="Disordered" evidence="7">
    <location>
        <begin position="1391"/>
        <end position="1615"/>
    </location>
</feature>
<dbReference type="Pfam" id="PF00628">
    <property type="entry name" value="PHD"/>
    <property type="match status" value="1"/>
</dbReference>
<feature type="compositionally biased region" description="Polar residues" evidence="7">
    <location>
        <begin position="1602"/>
        <end position="1615"/>
    </location>
</feature>
<feature type="domain" description="ELM2" evidence="10">
    <location>
        <begin position="500"/>
        <end position="649"/>
    </location>
</feature>
<dbReference type="SUPFAM" id="SSF57903">
    <property type="entry name" value="FYVE/PHD zinc finger"/>
    <property type="match status" value="2"/>
</dbReference>
<feature type="compositionally biased region" description="Low complexity" evidence="7">
    <location>
        <begin position="1420"/>
        <end position="1431"/>
    </location>
</feature>
<evidence type="ECO:0000259" key="11">
    <source>
        <dbReference type="PROSITE" id="PS51805"/>
    </source>
</evidence>
<dbReference type="GO" id="GO:0004842">
    <property type="term" value="F:ubiquitin-protein transferase activity"/>
    <property type="evidence" value="ECO:0007669"/>
    <property type="project" value="TreeGrafter"/>
</dbReference>
<dbReference type="InterPro" id="IPR034732">
    <property type="entry name" value="EPHD"/>
</dbReference>
<dbReference type="Gene3D" id="2.30.30.490">
    <property type="match status" value="1"/>
</dbReference>
<feature type="region of interest" description="Disordered" evidence="7">
    <location>
        <begin position="1223"/>
        <end position="1244"/>
    </location>
</feature>
<feature type="region of interest" description="Disordered" evidence="7">
    <location>
        <begin position="848"/>
        <end position="910"/>
    </location>
</feature>
<feature type="compositionally biased region" description="Basic and acidic residues" evidence="7">
    <location>
        <begin position="872"/>
        <end position="885"/>
    </location>
</feature>
<evidence type="ECO:0000259" key="8">
    <source>
        <dbReference type="PROSITE" id="PS50016"/>
    </source>
</evidence>
<dbReference type="OrthoDB" id="336088at2759"/>
<dbReference type="InterPro" id="IPR029617">
    <property type="entry name" value="Snt2"/>
</dbReference>
<proteinExistence type="predicted"/>
<dbReference type="InterPro" id="IPR000949">
    <property type="entry name" value="ELM2_dom"/>
</dbReference>
<feature type="compositionally biased region" description="Pro residues" evidence="7">
    <location>
        <begin position="1526"/>
        <end position="1536"/>
    </location>
</feature>
<evidence type="ECO:0000256" key="5">
    <source>
        <dbReference type="PROSITE-ProRule" id="PRU00146"/>
    </source>
</evidence>
<reference evidence="12" key="1">
    <citation type="journal article" date="2021" name="IMA Fungus">
        <title>Genomic characterization of three marine fungi, including Emericellopsis atlantica sp. nov. with signatures of a generalist lifestyle and marine biomass degradation.</title>
        <authorList>
            <person name="Hagestad O.C."/>
            <person name="Hou L."/>
            <person name="Andersen J.H."/>
            <person name="Hansen E.H."/>
            <person name="Altermark B."/>
            <person name="Li C."/>
            <person name="Kuhnert E."/>
            <person name="Cox R.J."/>
            <person name="Crous P.W."/>
            <person name="Spatafora J.W."/>
            <person name="Lail K."/>
            <person name="Amirebrahimi M."/>
            <person name="Lipzen A."/>
            <person name="Pangilinan J."/>
            <person name="Andreopoulos W."/>
            <person name="Hayes R.D."/>
            <person name="Ng V."/>
            <person name="Grigoriev I.V."/>
            <person name="Jackson S.A."/>
            <person name="Sutton T.D.S."/>
            <person name="Dobson A.D.W."/>
            <person name="Rama T."/>
        </authorList>
    </citation>
    <scope>NUCLEOTIDE SEQUENCE</scope>
    <source>
        <strain evidence="12">TS7</strain>
    </source>
</reference>
<dbReference type="Pfam" id="PF01426">
    <property type="entry name" value="BAH"/>
    <property type="match status" value="1"/>
</dbReference>
<feature type="region of interest" description="Disordered" evidence="7">
    <location>
        <begin position="429"/>
        <end position="467"/>
    </location>
</feature>
<dbReference type="SMART" id="SM00249">
    <property type="entry name" value="PHD"/>
    <property type="match status" value="3"/>
</dbReference>
<feature type="domain" description="BAH" evidence="9">
    <location>
        <begin position="206"/>
        <end position="324"/>
    </location>
</feature>
<feature type="compositionally biased region" description="Low complexity" evidence="7">
    <location>
        <begin position="143"/>
        <end position="163"/>
    </location>
</feature>
<dbReference type="PANTHER" id="PTHR47672:SF1">
    <property type="entry name" value="E3 UBIQUITIN-PROTEIN LIGASE SNT2"/>
    <property type="match status" value="1"/>
</dbReference>
<dbReference type="PANTHER" id="PTHR47672">
    <property type="entry name" value="E3 UBIQUITIN-PROTEIN LIGASE SNT2"/>
    <property type="match status" value="1"/>
</dbReference>
<evidence type="ECO:0000259" key="9">
    <source>
        <dbReference type="PROSITE" id="PS51038"/>
    </source>
</evidence>
<comment type="caution">
    <text evidence="12">The sequence shown here is derived from an EMBL/GenBank/DDBJ whole genome shotgun (WGS) entry which is preliminary data.</text>
</comment>
<organism evidence="12 13">
    <name type="scientific">Emericellopsis atlantica</name>
    <dbReference type="NCBI Taxonomy" id="2614577"/>
    <lineage>
        <taxon>Eukaryota</taxon>
        <taxon>Fungi</taxon>
        <taxon>Dikarya</taxon>
        <taxon>Ascomycota</taxon>
        <taxon>Pezizomycotina</taxon>
        <taxon>Sordariomycetes</taxon>
        <taxon>Hypocreomycetidae</taxon>
        <taxon>Hypocreales</taxon>
        <taxon>Bionectriaceae</taxon>
        <taxon>Emericellopsis</taxon>
    </lineage>
</organism>
<protein>
    <submittedName>
        <fullName evidence="12">BAH/PHD-containing protein</fullName>
    </submittedName>
</protein>
<dbReference type="Pfam" id="PF13832">
    <property type="entry name" value="zf-HC5HC2H_2"/>
    <property type="match status" value="1"/>
</dbReference>
<dbReference type="GO" id="GO:0008270">
    <property type="term" value="F:zinc ion binding"/>
    <property type="evidence" value="ECO:0007669"/>
    <property type="project" value="UniProtKB-KW"/>
</dbReference>
<keyword evidence="1" id="KW-0479">Metal-binding</keyword>
<dbReference type="PROSITE" id="PS50016">
    <property type="entry name" value="ZF_PHD_2"/>
    <property type="match status" value="1"/>
</dbReference>
<dbReference type="InterPro" id="IPR013083">
    <property type="entry name" value="Znf_RING/FYVE/PHD"/>
</dbReference>
<feature type="coiled-coil region" evidence="6">
    <location>
        <begin position="994"/>
        <end position="1026"/>
    </location>
</feature>
<keyword evidence="2 5" id="KW-0863">Zinc-finger</keyword>
<feature type="compositionally biased region" description="Polar residues" evidence="7">
    <location>
        <begin position="14"/>
        <end position="29"/>
    </location>
</feature>
<dbReference type="InterPro" id="IPR011011">
    <property type="entry name" value="Znf_FYVE_PHD"/>
</dbReference>
<keyword evidence="13" id="KW-1185">Reference proteome</keyword>
<keyword evidence="3" id="KW-0862">Zinc</keyword>
<dbReference type="GO" id="GO:0048189">
    <property type="term" value="C:Lid2 complex"/>
    <property type="evidence" value="ECO:0007669"/>
    <property type="project" value="TreeGrafter"/>
</dbReference>
<dbReference type="Proteomes" id="UP000887229">
    <property type="component" value="Unassembled WGS sequence"/>
</dbReference>
<feature type="domain" description="PHD-type" evidence="8">
    <location>
        <begin position="361"/>
        <end position="413"/>
    </location>
</feature>
<evidence type="ECO:0000256" key="7">
    <source>
        <dbReference type="SAM" id="MobiDB-lite"/>
    </source>
</evidence>
<evidence type="ECO:0000256" key="2">
    <source>
        <dbReference type="ARBA" id="ARBA00022771"/>
    </source>
</evidence>
<feature type="compositionally biased region" description="Acidic residues" evidence="7">
    <location>
        <begin position="429"/>
        <end position="443"/>
    </location>
</feature>
<evidence type="ECO:0000256" key="6">
    <source>
        <dbReference type="SAM" id="Coils"/>
    </source>
</evidence>
<dbReference type="InterPro" id="IPR001025">
    <property type="entry name" value="BAH_dom"/>
</dbReference>
<dbReference type="InterPro" id="IPR043151">
    <property type="entry name" value="BAH_sf"/>
</dbReference>
<evidence type="ECO:0000256" key="1">
    <source>
        <dbReference type="ARBA" id="ARBA00022723"/>
    </source>
</evidence>
<dbReference type="CDD" id="cd15497">
    <property type="entry name" value="PHD1_Snt2p_like"/>
    <property type="match status" value="1"/>
</dbReference>